<name>U9UND6_RHIID</name>
<feature type="region of interest" description="Disordered" evidence="1">
    <location>
        <begin position="18"/>
        <end position="43"/>
    </location>
</feature>
<evidence type="ECO:0000313" key="2">
    <source>
        <dbReference type="EMBL" id="ESA20033.1"/>
    </source>
</evidence>
<proteinExistence type="predicted"/>
<organism evidence="2">
    <name type="scientific">Rhizophagus irregularis (strain DAOM 181602 / DAOM 197198 / MUCL 43194)</name>
    <name type="common">Arbuscular mycorrhizal fungus</name>
    <name type="synonym">Glomus intraradices</name>
    <dbReference type="NCBI Taxonomy" id="747089"/>
    <lineage>
        <taxon>Eukaryota</taxon>
        <taxon>Fungi</taxon>
        <taxon>Fungi incertae sedis</taxon>
        <taxon>Mucoromycota</taxon>
        <taxon>Glomeromycotina</taxon>
        <taxon>Glomeromycetes</taxon>
        <taxon>Glomerales</taxon>
        <taxon>Glomeraceae</taxon>
        <taxon>Rhizophagus</taxon>
    </lineage>
</organism>
<dbReference type="EMBL" id="KI277720">
    <property type="protein sequence ID" value="ESA20033.1"/>
    <property type="molecule type" value="Genomic_DNA"/>
</dbReference>
<sequence>MQLKIEKYLNKLRNNSYSFSEEEHSDEEYLSGERGEGEGSKDYESDKRFFRSLWSLDLGSREERLILDADFDMMVGKGDSNKKVALKCLYNSQESIDSLINEANKYPTELRIHSGLVRCHLGPASLNLVRSLDRTWMLFKSLQNSCLLESNQLE</sequence>
<accession>U9UND6</accession>
<evidence type="ECO:0000256" key="1">
    <source>
        <dbReference type="SAM" id="MobiDB-lite"/>
    </source>
</evidence>
<feature type="compositionally biased region" description="Basic and acidic residues" evidence="1">
    <location>
        <begin position="31"/>
        <end position="43"/>
    </location>
</feature>
<dbReference type="HOGENOM" id="CLU_1705171_0_0_1"/>
<protein>
    <submittedName>
        <fullName evidence="2">Uncharacterized protein</fullName>
    </submittedName>
</protein>
<dbReference type="AlphaFoldDB" id="U9UND6"/>
<gene>
    <name evidence="2" type="ORF">GLOINDRAFT_18965</name>
</gene>
<reference evidence="2" key="1">
    <citation type="submission" date="2013-07" db="EMBL/GenBank/DDBJ databases">
        <title>The genome of an arbuscular mycorrhizal fungus provides insights into the evolution of the oldest plant symbiosis.</title>
        <authorList>
            <consortium name="DOE Joint Genome Institute"/>
            <person name="Tisserant E."/>
            <person name="Malbreil M."/>
            <person name="Kuo A."/>
            <person name="Kohler A."/>
            <person name="Symeonidi A."/>
            <person name="Balestrini R."/>
            <person name="Charron P."/>
            <person name="Duensing N."/>
            <person name="Frei-dit-Frey N."/>
            <person name="Gianinazzi-Pearson V."/>
            <person name="Gilbert B."/>
            <person name="Handa Y."/>
            <person name="Hijri M."/>
            <person name="Kaul R."/>
            <person name="Kawaguchi M."/>
            <person name="Krajinski F."/>
            <person name="Lammers P."/>
            <person name="Lapierre D."/>
            <person name="Masclaux F.G."/>
            <person name="Murat C."/>
            <person name="Morin E."/>
            <person name="Ndikumana S."/>
            <person name="Pagni M."/>
            <person name="Petitpierre D."/>
            <person name="Requena N."/>
            <person name="Rosikiewicz P."/>
            <person name="Riley R."/>
            <person name="Saito K."/>
            <person name="San Clemente H."/>
            <person name="Shapiro H."/>
            <person name="van Tuinen D."/>
            <person name="Becard G."/>
            <person name="Bonfante P."/>
            <person name="Paszkowski U."/>
            <person name="Shachar-Hill Y."/>
            <person name="Young J.P."/>
            <person name="Sanders I.R."/>
            <person name="Henrissat B."/>
            <person name="Rensing S.A."/>
            <person name="Grigoriev I.V."/>
            <person name="Corradi N."/>
            <person name="Roux C."/>
            <person name="Martin F."/>
        </authorList>
    </citation>
    <scope>NUCLEOTIDE SEQUENCE</scope>
    <source>
        <strain evidence="2">DAOM 197198</strain>
    </source>
</reference>